<protein>
    <recommendedName>
        <fullName evidence="5">Tyr recombinase domain-containing protein</fullName>
    </recommendedName>
</protein>
<evidence type="ECO:0008006" key="5">
    <source>
        <dbReference type="Google" id="ProtNLM"/>
    </source>
</evidence>
<sequence length="109" mass="12668">MSVALILAVIKRITQYAKSTGQFTAHSLRISRATVAMKGGMSLTQIRMIGEWDSKAVMLYLKENNYRNKIGRIKNQAQRTKTENFRIVDTYHKRPNTDPLTKRPTKWRQ</sequence>
<comment type="caution">
    <text evidence="3">The sequence shown here is derived from an EMBL/GenBank/DDBJ whole genome shotgun (WGS) entry which is preliminary data.</text>
</comment>
<dbReference type="GO" id="GO:0015074">
    <property type="term" value="P:DNA integration"/>
    <property type="evidence" value="ECO:0007669"/>
    <property type="project" value="InterPro"/>
</dbReference>
<gene>
    <name evidence="3" type="ORF">C2G38_2151101</name>
</gene>
<dbReference type="InterPro" id="IPR011010">
    <property type="entry name" value="DNA_brk_join_enz"/>
</dbReference>
<evidence type="ECO:0000313" key="3">
    <source>
        <dbReference type="EMBL" id="RIB30978.1"/>
    </source>
</evidence>
<dbReference type="InterPro" id="IPR013762">
    <property type="entry name" value="Integrase-like_cat_sf"/>
</dbReference>
<evidence type="ECO:0000313" key="4">
    <source>
        <dbReference type="Proteomes" id="UP000266673"/>
    </source>
</evidence>
<dbReference type="SUPFAM" id="SSF56349">
    <property type="entry name" value="DNA breaking-rejoining enzymes"/>
    <property type="match status" value="1"/>
</dbReference>
<evidence type="ECO:0000256" key="1">
    <source>
        <dbReference type="ARBA" id="ARBA00023172"/>
    </source>
</evidence>
<dbReference type="OrthoDB" id="2433192at2759"/>
<name>A0A397W988_9GLOM</name>
<dbReference type="GO" id="GO:0006310">
    <property type="term" value="P:DNA recombination"/>
    <property type="evidence" value="ECO:0007669"/>
    <property type="project" value="UniProtKB-KW"/>
</dbReference>
<dbReference type="AlphaFoldDB" id="A0A397W988"/>
<keyword evidence="1" id="KW-0233">DNA recombination</keyword>
<feature type="region of interest" description="Disordered" evidence="2">
    <location>
        <begin position="90"/>
        <end position="109"/>
    </location>
</feature>
<reference evidence="3 4" key="1">
    <citation type="submission" date="2018-06" db="EMBL/GenBank/DDBJ databases">
        <title>Comparative genomics reveals the genomic features of Rhizophagus irregularis, R. cerebriforme, R. diaphanum and Gigaspora rosea, and their symbiotic lifestyle signature.</title>
        <authorList>
            <person name="Morin E."/>
            <person name="San Clemente H."/>
            <person name="Chen E.C.H."/>
            <person name="De La Providencia I."/>
            <person name="Hainaut M."/>
            <person name="Kuo A."/>
            <person name="Kohler A."/>
            <person name="Murat C."/>
            <person name="Tang N."/>
            <person name="Roy S."/>
            <person name="Loubradou J."/>
            <person name="Henrissat B."/>
            <person name="Grigoriev I.V."/>
            <person name="Corradi N."/>
            <person name="Roux C."/>
            <person name="Martin F.M."/>
        </authorList>
    </citation>
    <scope>NUCLEOTIDE SEQUENCE [LARGE SCALE GENOMIC DNA]</scope>
    <source>
        <strain evidence="3 4">DAOM 194757</strain>
    </source>
</reference>
<dbReference type="Proteomes" id="UP000266673">
    <property type="component" value="Unassembled WGS sequence"/>
</dbReference>
<dbReference type="GO" id="GO:0003677">
    <property type="term" value="F:DNA binding"/>
    <property type="evidence" value="ECO:0007669"/>
    <property type="project" value="InterPro"/>
</dbReference>
<proteinExistence type="predicted"/>
<organism evidence="3 4">
    <name type="scientific">Gigaspora rosea</name>
    <dbReference type="NCBI Taxonomy" id="44941"/>
    <lineage>
        <taxon>Eukaryota</taxon>
        <taxon>Fungi</taxon>
        <taxon>Fungi incertae sedis</taxon>
        <taxon>Mucoromycota</taxon>
        <taxon>Glomeromycotina</taxon>
        <taxon>Glomeromycetes</taxon>
        <taxon>Diversisporales</taxon>
        <taxon>Gigasporaceae</taxon>
        <taxon>Gigaspora</taxon>
    </lineage>
</organism>
<evidence type="ECO:0000256" key="2">
    <source>
        <dbReference type="SAM" id="MobiDB-lite"/>
    </source>
</evidence>
<accession>A0A397W988</accession>
<dbReference type="EMBL" id="QKWP01000001">
    <property type="protein sequence ID" value="RIB30978.1"/>
    <property type="molecule type" value="Genomic_DNA"/>
</dbReference>
<keyword evidence="4" id="KW-1185">Reference proteome</keyword>
<dbReference type="Gene3D" id="1.10.443.10">
    <property type="entry name" value="Intergrase catalytic core"/>
    <property type="match status" value="1"/>
</dbReference>